<feature type="domain" description="CRISPR type III-associated protein" evidence="3">
    <location>
        <begin position="47"/>
        <end position="105"/>
    </location>
</feature>
<dbReference type="CDD" id="cd09726">
    <property type="entry name" value="RAMP_I_III"/>
    <property type="match status" value="1"/>
</dbReference>
<dbReference type="InterPro" id="IPR005537">
    <property type="entry name" value="RAMP_III_fam"/>
</dbReference>
<dbReference type="EMBL" id="JAFREP010000016">
    <property type="protein sequence ID" value="MBO1320319.1"/>
    <property type="molecule type" value="Genomic_DNA"/>
</dbReference>
<evidence type="ECO:0000313" key="4">
    <source>
        <dbReference type="EMBL" id="MBO1320319.1"/>
    </source>
</evidence>
<comment type="caution">
    <text evidence="4">The sequence shown here is derived from an EMBL/GenBank/DDBJ whole genome shotgun (WGS) entry which is preliminary data.</text>
</comment>
<evidence type="ECO:0000256" key="2">
    <source>
        <dbReference type="SAM" id="MobiDB-lite"/>
    </source>
</evidence>
<dbReference type="Pfam" id="PF03787">
    <property type="entry name" value="RAMPs"/>
    <property type="match status" value="1"/>
</dbReference>
<evidence type="ECO:0000313" key="5">
    <source>
        <dbReference type="Proteomes" id="UP000664417"/>
    </source>
</evidence>
<dbReference type="Proteomes" id="UP000664417">
    <property type="component" value="Unassembled WGS sequence"/>
</dbReference>
<feature type="region of interest" description="Disordered" evidence="2">
    <location>
        <begin position="209"/>
        <end position="228"/>
    </location>
</feature>
<accession>A0A8J7QA90</accession>
<organism evidence="4 5">
    <name type="scientific">Acanthopleuribacter pedis</name>
    <dbReference type="NCBI Taxonomy" id="442870"/>
    <lineage>
        <taxon>Bacteria</taxon>
        <taxon>Pseudomonadati</taxon>
        <taxon>Acidobacteriota</taxon>
        <taxon>Holophagae</taxon>
        <taxon>Acanthopleuribacterales</taxon>
        <taxon>Acanthopleuribacteraceae</taxon>
        <taxon>Acanthopleuribacter</taxon>
    </lineage>
</organism>
<dbReference type="GO" id="GO:0051607">
    <property type="term" value="P:defense response to virus"/>
    <property type="evidence" value="ECO:0007669"/>
    <property type="project" value="UniProtKB-KW"/>
</dbReference>
<dbReference type="AlphaFoldDB" id="A0A8J7QA90"/>
<keyword evidence="5" id="KW-1185">Reference proteome</keyword>
<sequence>MSNTPKPVHAPYNFVPLSAFIYQPEWASAVRRDQPFRDGLNGSLSLTLKCHTPLLVGGRQQPVPGREYSMVAPYLDHDGHPAIPGSSLKGMIRNVMRIATFGKMDGVDDQWLSIRDLTNAAKAIYRERLTNPNLTPRVKAGYLKPVVDKDGFAWELTPCRFLRVEHNALLDLAAQRGVPDPNELRNRQGAVAKYERWLPASLDTTFSKRQPVARRSRQVTQEHEKAHNLDGGDIPGRLVFTGQPNDARSNQRGAKHLEFVFYDPGSPMIVDERVMRAFLHIHGETDEWRYWEKRFHEHLGVPVFYLAHAGHPTEIGLAMMFRLAYRHSIGATLDHTHFGHLDPATRDLTAVVFGDAHEGKDSLAGRASFGTARLVGERRDLSPILTILNGPKPSYFPSYIHQDHDPEGFLKSYTTMMDDEAELRGWKRYPARSHIGGFGTNSAGIGGRNDYNNDRVKTRLHPLDAGSVFEGCLRLHNLRPVELGALLWCLTWGGNGDLRHGLGMGKPFGLGSVSISVTWEPGDLTRNDGGQVPDAQTCMRLFTDEMERAYRAAVILHGKVDEADRARAGWAVSEQLVQLTAMANPALAPGQPGSLANMRLPQFLNARGRQSNDPRSALLPYAPFEGVADRDLFHRCTRKQWHQAEAARLAETEKAAAEATKSPLQRQLDDDLAGPEAEKLAMAWLTKAKDLSQEEQVLVGLTLRSFYQAREKKWFGKLSEKQKVKVAAVKALLSAKEGRDVPK</sequence>
<gene>
    <name evidence="4" type="ORF">J3U88_17725</name>
</gene>
<dbReference type="RefSeq" id="WP_207860273.1">
    <property type="nucleotide sequence ID" value="NZ_JAFREP010000016.1"/>
</dbReference>
<evidence type="ECO:0000259" key="3">
    <source>
        <dbReference type="Pfam" id="PF03787"/>
    </source>
</evidence>
<name>A0A8J7QA90_9BACT</name>
<keyword evidence="1" id="KW-0051">Antiviral defense</keyword>
<evidence type="ECO:0000256" key="1">
    <source>
        <dbReference type="ARBA" id="ARBA00023118"/>
    </source>
</evidence>
<reference evidence="4" key="1">
    <citation type="submission" date="2021-03" db="EMBL/GenBank/DDBJ databases">
        <authorList>
            <person name="Wang G."/>
        </authorList>
    </citation>
    <scope>NUCLEOTIDE SEQUENCE</scope>
    <source>
        <strain evidence="4">KCTC 12899</strain>
    </source>
</reference>
<dbReference type="NCBIfam" id="TIGR03986">
    <property type="entry name" value="TIGR03986 family CRISPR-associated RAMP protein"/>
    <property type="match status" value="1"/>
</dbReference>
<proteinExistence type="predicted"/>
<protein>
    <submittedName>
        <fullName evidence="4">TIGR03986 family CRISPR-associated RAMP protein</fullName>
    </submittedName>
</protein>
<dbReference type="InterPro" id="IPR023825">
    <property type="entry name" value="CRISPR-assoc_RAMP_BGP1436"/>
</dbReference>